<gene>
    <name evidence="7" type="ORF">EI97DRAFT_386439</name>
</gene>
<dbReference type="InterPro" id="IPR001279">
    <property type="entry name" value="Metallo-B-lactamas"/>
</dbReference>
<keyword evidence="4" id="KW-0694">RNA-binding</keyword>
<dbReference type="Pfam" id="PF16661">
    <property type="entry name" value="Lactamase_B_6"/>
    <property type="match status" value="1"/>
</dbReference>
<evidence type="ECO:0000259" key="6">
    <source>
        <dbReference type="SMART" id="SM01027"/>
    </source>
</evidence>
<dbReference type="GO" id="GO:0003723">
    <property type="term" value="F:RNA binding"/>
    <property type="evidence" value="ECO:0007669"/>
    <property type="project" value="UniProtKB-KW"/>
</dbReference>
<dbReference type="PANTHER" id="PTHR45922">
    <property type="entry name" value="CLEAVAGE AND POLYADENYLATION SPECIFICITY FACTOR SUBUNIT 2"/>
    <property type="match status" value="1"/>
</dbReference>
<evidence type="ECO:0000313" key="8">
    <source>
        <dbReference type="Proteomes" id="UP000800097"/>
    </source>
</evidence>
<feature type="region of interest" description="Disordered" evidence="5">
    <location>
        <begin position="834"/>
        <end position="855"/>
    </location>
</feature>
<dbReference type="SUPFAM" id="SSF56281">
    <property type="entry name" value="Metallo-hydrolase/oxidoreductase"/>
    <property type="match status" value="1"/>
</dbReference>
<dbReference type="GeneID" id="54549244"/>
<comment type="similarity">
    <text evidence="4">Belongs to the metallo-beta-lactamase superfamily. RNA-metabolizing metallo-beta-lactamase-like family. CPSF2/YSH1 subfamily.</text>
</comment>
<dbReference type="SMART" id="SM01027">
    <property type="entry name" value="Beta-Casp"/>
    <property type="match status" value="1"/>
</dbReference>
<comment type="subcellular location">
    <subcellularLocation>
        <location evidence="1 4">Nucleus</location>
    </subcellularLocation>
</comment>
<dbReference type="RefSeq" id="XP_033649677.1">
    <property type="nucleotide sequence ID" value="XM_033796069.1"/>
</dbReference>
<proteinExistence type="inferred from homology"/>
<evidence type="ECO:0000256" key="5">
    <source>
        <dbReference type="SAM" id="MobiDB-lite"/>
    </source>
</evidence>
<dbReference type="Pfam" id="PF10996">
    <property type="entry name" value="Beta-Casp"/>
    <property type="match status" value="1"/>
</dbReference>
<evidence type="ECO:0000256" key="1">
    <source>
        <dbReference type="ARBA" id="ARBA00004123"/>
    </source>
</evidence>
<keyword evidence="2 4" id="KW-0507">mRNA processing</keyword>
<dbReference type="InterPro" id="IPR011108">
    <property type="entry name" value="RMMBL"/>
</dbReference>
<evidence type="ECO:0000256" key="2">
    <source>
        <dbReference type="ARBA" id="ARBA00022664"/>
    </source>
</evidence>
<dbReference type="InterPro" id="IPR022712">
    <property type="entry name" value="Beta_Casp"/>
</dbReference>
<evidence type="ECO:0000313" key="7">
    <source>
        <dbReference type="EMBL" id="KAF2272138.1"/>
    </source>
</evidence>
<dbReference type="InterPro" id="IPR035639">
    <property type="entry name" value="CPSF2_MBL"/>
</dbReference>
<feature type="region of interest" description="Disordered" evidence="5">
    <location>
        <begin position="341"/>
        <end position="367"/>
    </location>
</feature>
<keyword evidence="8" id="KW-1185">Reference proteome</keyword>
<protein>
    <recommendedName>
        <fullName evidence="4">Cleavage and polyadenylation specificity factor subunit 2</fullName>
    </recommendedName>
    <alternativeName>
        <fullName evidence="4">Cleavage and polyadenylation specificity factor 100 kDa subunit</fullName>
    </alternativeName>
</protein>
<dbReference type="EMBL" id="ML986526">
    <property type="protein sequence ID" value="KAF2272138.1"/>
    <property type="molecule type" value="Genomic_DNA"/>
</dbReference>
<evidence type="ECO:0000256" key="4">
    <source>
        <dbReference type="RuleBase" id="RU365006"/>
    </source>
</evidence>
<dbReference type="InterPro" id="IPR036866">
    <property type="entry name" value="RibonucZ/Hydroxyglut_hydro"/>
</dbReference>
<dbReference type="Pfam" id="PF07521">
    <property type="entry name" value="RMMBL"/>
    <property type="match status" value="1"/>
</dbReference>
<dbReference type="GO" id="GO:0005847">
    <property type="term" value="C:mRNA cleavage and polyadenylation specificity factor complex"/>
    <property type="evidence" value="ECO:0007669"/>
    <property type="project" value="InterPro"/>
</dbReference>
<dbReference type="AlphaFoldDB" id="A0A6A6J814"/>
<organism evidence="7 8">
    <name type="scientific">Westerdykella ornata</name>
    <dbReference type="NCBI Taxonomy" id="318751"/>
    <lineage>
        <taxon>Eukaryota</taxon>
        <taxon>Fungi</taxon>
        <taxon>Dikarya</taxon>
        <taxon>Ascomycota</taxon>
        <taxon>Pezizomycotina</taxon>
        <taxon>Dothideomycetes</taxon>
        <taxon>Pleosporomycetidae</taxon>
        <taxon>Pleosporales</taxon>
        <taxon>Sporormiaceae</taxon>
        <taxon>Westerdykella</taxon>
    </lineage>
</organism>
<feature type="compositionally biased region" description="Basic and acidic residues" evidence="5">
    <location>
        <begin position="837"/>
        <end position="849"/>
    </location>
</feature>
<dbReference type="Pfam" id="PF13299">
    <property type="entry name" value="CPSF100_C"/>
    <property type="match status" value="1"/>
</dbReference>
<name>A0A6A6J814_WESOR</name>
<dbReference type="Proteomes" id="UP000800097">
    <property type="component" value="Unassembled WGS sequence"/>
</dbReference>
<dbReference type="Gene3D" id="3.60.15.10">
    <property type="entry name" value="Ribonuclease Z/Hydroxyacylglutathione hydrolase-like"/>
    <property type="match status" value="1"/>
</dbReference>
<dbReference type="InterPro" id="IPR027075">
    <property type="entry name" value="CPSF2"/>
</dbReference>
<feature type="domain" description="Beta-Casp" evidence="6">
    <location>
        <begin position="285"/>
        <end position="446"/>
    </location>
</feature>
<accession>A0A6A6J814</accession>
<keyword evidence="3 4" id="KW-0539">Nucleus</keyword>
<sequence length="989" mass="107030">MFNFTPLLGAQSSSPASQSLLEFDGGIKILIDVGWDESFDVAKLKQIEKHASTLSFILLTHATVAHLGGFAHCCKHIPNFTRIPVYATIPVVSLGRTLLQDLYTSTPLASSIIPTDALTDSGYAVSLKDGTNPNMLMQAPTNDEIAHYFASIKSLKYTQPHTPRESPFSPPLGDLTITAYSAGHTLGGTIWHIQHGMESVVYAVDWNSYREHVLSGAAWLGGGTGGAEVLEQLRRPTALVCSCTGSGQAVAAQRNSRDEALLSMVRETVSNGGSVLIPSDSSARVLELAYLLEETWANEPSNTGDSLRSARLYLASRTGGATMRYVRSMLEWMDESIVKESETATGAQEGQDRRRTRGHGGKGDEEKTLRAPFDFRHLQLVERKSKVQRMLDSEGPRVVLASDTTLEWGFSKDAIRSLAHDSRNLIILTERLSPATSQGKGLGAFLYDLWTARSASTNNAPISPDPSDQATIRTIRKFPLEGDELALYQQYLATQRQHQSIAQGEASPLEMLGDVVFDDATSFTSTTSEEESEMGGLQGRLLTAANTTRHARHKLGLTDEELGVNVLIRRKNVHDFDVRGKKGADKMFPFVAKRRRADDFGDVIRPEDYVTAEEQEEQIGAEGLGAAAASNGATKTENAVGQKRKWDEVAARTVEGVRGGVPAKRSRGDREGSQAMADGQEMDDNDEAMASESEGEEEEDADKIEGPAKAIIETSTLQLQARISFVDFSGLHDRRTIQMLLPLIKPRKLILVKGEEAETRELAEECRKALSSGSATDVGVDVFTPLVGDCVDASVDTNAWFVKLSEEMVRKLQWQKVRGLSIVAITGRLEAASLEPTAHDDHEQDKDEGGGGAKKKAKLAASSSAVVVPANRTTEIDGLPVLKALPPNLSKPLRSIAQPFHVGDVRLAELRKRMQAAGMTAEFRGEGTLVVNGTVAVRKVGEGRIEIDGGAYSFVEPRGGSGGGGGIGDGTFFKVRRMVYEGLAVVSGQ</sequence>
<feature type="region of interest" description="Disordered" evidence="5">
    <location>
        <begin position="658"/>
        <end position="704"/>
    </location>
</feature>
<evidence type="ECO:0000256" key="3">
    <source>
        <dbReference type="ARBA" id="ARBA00023242"/>
    </source>
</evidence>
<dbReference type="PANTHER" id="PTHR45922:SF1">
    <property type="entry name" value="CLEAVAGE AND POLYADENYLATION SPECIFICITY FACTOR SUBUNIT 2"/>
    <property type="match status" value="1"/>
</dbReference>
<dbReference type="CDD" id="cd16293">
    <property type="entry name" value="CPSF2-like_MBL-fold"/>
    <property type="match status" value="1"/>
</dbReference>
<feature type="compositionally biased region" description="Acidic residues" evidence="5">
    <location>
        <begin position="680"/>
        <end position="702"/>
    </location>
</feature>
<dbReference type="OrthoDB" id="64353at2759"/>
<reference evidence="7" key="1">
    <citation type="journal article" date="2020" name="Stud. Mycol.">
        <title>101 Dothideomycetes genomes: a test case for predicting lifestyles and emergence of pathogens.</title>
        <authorList>
            <person name="Haridas S."/>
            <person name="Albert R."/>
            <person name="Binder M."/>
            <person name="Bloem J."/>
            <person name="Labutti K."/>
            <person name="Salamov A."/>
            <person name="Andreopoulos B."/>
            <person name="Baker S."/>
            <person name="Barry K."/>
            <person name="Bills G."/>
            <person name="Bluhm B."/>
            <person name="Cannon C."/>
            <person name="Castanera R."/>
            <person name="Culley D."/>
            <person name="Daum C."/>
            <person name="Ezra D."/>
            <person name="Gonzalez J."/>
            <person name="Henrissat B."/>
            <person name="Kuo A."/>
            <person name="Liang C."/>
            <person name="Lipzen A."/>
            <person name="Lutzoni F."/>
            <person name="Magnuson J."/>
            <person name="Mondo S."/>
            <person name="Nolan M."/>
            <person name="Ohm R."/>
            <person name="Pangilinan J."/>
            <person name="Park H.-J."/>
            <person name="Ramirez L."/>
            <person name="Alfaro M."/>
            <person name="Sun H."/>
            <person name="Tritt A."/>
            <person name="Yoshinaga Y."/>
            <person name="Zwiers L.-H."/>
            <person name="Turgeon B."/>
            <person name="Goodwin S."/>
            <person name="Spatafora J."/>
            <person name="Crous P."/>
            <person name="Grigoriev I."/>
        </authorList>
    </citation>
    <scope>NUCLEOTIDE SEQUENCE</scope>
    <source>
        <strain evidence="7">CBS 379.55</strain>
    </source>
</reference>
<dbReference type="InterPro" id="IPR025069">
    <property type="entry name" value="Cpsf2_C"/>
</dbReference>
<dbReference type="GO" id="GO:0006397">
    <property type="term" value="P:mRNA processing"/>
    <property type="evidence" value="ECO:0007669"/>
    <property type="project" value="UniProtKB-KW"/>
</dbReference>